<dbReference type="eggNOG" id="COG4932">
    <property type="taxonomic scope" value="Bacteria"/>
</dbReference>
<dbReference type="SUPFAM" id="SSF63829">
    <property type="entry name" value="Calcium-dependent phosphotriesterase"/>
    <property type="match status" value="1"/>
</dbReference>
<sequence>MLAGLSFVAPSAMAADNLSCDQGMIYGINQSDRSIYSINTATGATKQVPGSVLGNNANGLGVNKDGSAAYAVQQAGQFNATVKILKYTAESGSSNSVGTINLGGAVQGSYLVGGAVSPFTDIYYFGGWTSDAKFALFGWNTAKDEALGLIGYITADTTPSLRPQANGDLAFDASGNLYLVNSNSGTQIELRIPAASVPTAAGTGDINGSQVASGKDSGAFNGVAYDASGTFYMSQGGFITPGFGG</sequence>
<accession>A0A087E705</accession>
<dbReference type="AlphaFoldDB" id="A0A087E705"/>
<evidence type="ECO:0000313" key="1">
    <source>
        <dbReference type="EMBL" id="KFJ03556.1"/>
    </source>
</evidence>
<dbReference type="STRING" id="77635.BISU_0026"/>
<gene>
    <name evidence="1" type="ORF">BISU_0026</name>
</gene>
<proteinExistence type="predicted"/>
<dbReference type="Proteomes" id="UP000029055">
    <property type="component" value="Unassembled WGS sequence"/>
</dbReference>
<evidence type="ECO:0000313" key="2">
    <source>
        <dbReference type="Proteomes" id="UP000029055"/>
    </source>
</evidence>
<comment type="caution">
    <text evidence="1">The sequence shown here is derived from an EMBL/GenBank/DDBJ whole genome shotgun (WGS) entry which is preliminary data.</text>
</comment>
<reference evidence="1 2" key="1">
    <citation type="submission" date="2014-03" db="EMBL/GenBank/DDBJ databases">
        <title>Genomics of Bifidobacteria.</title>
        <authorList>
            <person name="Ventura M."/>
            <person name="Milani C."/>
            <person name="Lugli G.A."/>
        </authorList>
    </citation>
    <scope>NUCLEOTIDE SEQUENCE [LARGE SCALE GENOMIC DNA]</scope>
    <source>
        <strain evidence="1 2">LMG 11597</strain>
    </source>
</reference>
<dbReference type="EMBL" id="JGZR01000006">
    <property type="protein sequence ID" value="KFJ03556.1"/>
    <property type="molecule type" value="Genomic_DNA"/>
</dbReference>
<dbReference type="Gene3D" id="2.120.10.30">
    <property type="entry name" value="TolB, C-terminal domain"/>
    <property type="match status" value="1"/>
</dbReference>
<dbReference type="InterPro" id="IPR011042">
    <property type="entry name" value="6-blade_b-propeller_TolB-like"/>
</dbReference>
<keyword evidence="2" id="KW-1185">Reference proteome</keyword>
<protein>
    <submittedName>
        <fullName evidence="1">Outer membrane protein</fullName>
    </submittedName>
</protein>
<organism evidence="1 2">
    <name type="scientific">Bifidobacterium subtile</name>
    <dbReference type="NCBI Taxonomy" id="77635"/>
    <lineage>
        <taxon>Bacteria</taxon>
        <taxon>Bacillati</taxon>
        <taxon>Actinomycetota</taxon>
        <taxon>Actinomycetes</taxon>
        <taxon>Bifidobacteriales</taxon>
        <taxon>Bifidobacteriaceae</taxon>
        <taxon>Bifidobacterium</taxon>
    </lineage>
</organism>
<name>A0A087E705_9BIFI</name>